<dbReference type="CDD" id="cd00060">
    <property type="entry name" value="FHA"/>
    <property type="match status" value="1"/>
</dbReference>
<dbReference type="InterPro" id="IPR051729">
    <property type="entry name" value="Opine/Lysopine_DH"/>
</dbReference>
<organism evidence="3">
    <name type="scientific">Cladocopium goreaui</name>
    <dbReference type="NCBI Taxonomy" id="2562237"/>
    <lineage>
        <taxon>Eukaryota</taxon>
        <taxon>Sar</taxon>
        <taxon>Alveolata</taxon>
        <taxon>Dinophyceae</taxon>
        <taxon>Suessiales</taxon>
        <taxon>Symbiodiniaceae</taxon>
        <taxon>Cladocopium</taxon>
    </lineage>
</organism>
<gene>
    <name evidence="3" type="ORF">C1SCF055_LOCUS9154</name>
</gene>
<evidence type="ECO:0000313" key="6">
    <source>
        <dbReference type="Proteomes" id="UP001152797"/>
    </source>
</evidence>
<dbReference type="SUPFAM" id="SSF49879">
    <property type="entry name" value="SMAD/FHA domain"/>
    <property type="match status" value="1"/>
</dbReference>
<dbReference type="PANTHER" id="PTHR38015">
    <property type="entry name" value="BLR6086 PROTEIN"/>
    <property type="match status" value="1"/>
</dbReference>
<comment type="caution">
    <text evidence="3">The sequence shown here is derived from an EMBL/GenBank/DDBJ whole genome shotgun (WGS) entry which is preliminary data.</text>
</comment>
<dbReference type="EMBL" id="CAMXCT030000625">
    <property type="protein sequence ID" value="CAL4768667.1"/>
    <property type="molecule type" value="Genomic_DNA"/>
</dbReference>
<dbReference type="GO" id="GO:0016491">
    <property type="term" value="F:oxidoreductase activity"/>
    <property type="evidence" value="ECO:0007669"/>
    <property type="project" value="InterPro"/>
</dbReference>
<evidence type="ECO:0000256" key="1">
    <source>
        <dbReference type="SAM" id="MobiDB-lite"/>
    </source>
</evidence>
<evidence type="ECO:0000313" key="5">
    <source>
        <dbReference type="EMBL" id="CAL4768667.1"/>
    </source>
</evidence>
<proteinExistence type="predicted"/>
<reference evidence="3" key="1">
    <citation type="submission" date="2022-10" db="EMBL/GenBank/DDBJ databases">
        <authorList>
            <person name="Chen Y."/>
            <person name="Dougan E. K."/>
            <person name="Chan C."/>
            <person name="Rhodes N."/>
            <person name="Thang M."/>
        </authorList>
    </citation>
    <scope>NUCLEOTIDE SEQUENCE</scope>
</reference>
<feature type="region of interest" description="Disordered" evidence="1">
    <location>
        <begin position="172"/>
        <end position="203"/>
    </location>
</feature>
<dbReference type="InterPro" id="IPR013328">
    <property type="entry name" value="6PGD_dom2"/>
</dbReference>
<evidence type="ECO:0000259" key="2">
    <source>
        <dbReference type="PROSITE" id="PS50006"/>
    </source>
</evidence>
<dbReference type="Pfam" id="PF04084">
    <property type="entry name" value="RecA-like_ORC2"/>
    <property type="match status" value="1"/>
</dbReference>
<feature type="compositionally biased region" description="Polar residues" evidence="1">
    <location>
        <begin position="172"/>
        <end position="190"/>
    </location>
</feature>
<dbReference type="Gene3D" id="3.40.50.720">
    <property type="entry name" value="NAD(P)-binding Rossmann-like Domain"/>
    <property type="match status" value="1"/>
</dbReference>
<keyword evidence="6" id="KW-1185">Reference proteome</keyword>
<dbReference type="InterPro" id="IPR003421">
    <property type="entry name" value="Opine_DH"/>
</dbReference>
<dbReference type="EMBL" id="CAMXCT020000625">
    <property type="protein sequence ID" value="CAL1134730.1"/>
    <property type="molecule type" value="Genomic_DNA"/>
</dbReference>
<evidence type="ECO:0000313" key="3">
    <source>
        <dbReference type="EMBL" id="CAI3981355.1"/>
    </source>
</evidence>
<dbReference type="SUPFAM" id="SSF48179">
    <property type="entry name" value="6-phosphogluconate dehydrogenase C-terminal domain-like"/>
    <property type="match status" value="1"/>
</dbReference>
<dbReference type="Gene3D" id="2.60.200.20">
    <property type="match status" value="1"/>
</dbReference>
<protein>
    <submittedName>
        <fullName evidence="5">Octopine dehydrogenase (OcDH)</fullName>
    </submittedName>
</protein>
<dbReference type="Pfam" id="PF00498">
    <property type="entry name" value="FHA"/>
    <property type="match status" value="1"/>
</dbReference>
<accession>A0A9P1BZD5</accession>
<dbReference type="InterPro" id="IPR008927">
    <property type="entry name" value="6-PGluconate_DH-like_C_sf"/>
</dbReference>
<dbReference type="OrthoDB" id="6058913at2759"/>
<dbReference type="InterPro" id="IPR000253">
    <property type="entry name" value="FHA_dom"/>
</dbReference>
<dbReference type="Gene3D" id="1.10.1040.10">
    <property type="entry name" value="N-(1-d-carboxylethyl)-l-norvaline Dehydrogenase, domain 2"/>
    <property type="match status" value="1"/>
</dbReference>
<sequence length="1709" mass="190425">MAKSGASSKIEIGNTSEVWTEADEAAMQALLASRNRVSTAMIGGARAGGSMTVASKRRCCVEEDEGDYEEWSVAQDLKIPQKPGPEVTKKDIVLPKRVDSLEKWGRVLITMDAWKREKITFEKAISMAEHNDKMKKYLNFIQGLNCLSSRAGLVGLVGLRWFGIVQSDEPQQVCPQQTPSSTEVKYGHSNSGHRVKKGPPEPKEVPESFAEDYWMSPTTARIPCLPQLKEMLAQGGKAKECLAAAQTQKKSVEEILAASKDRWLRRLKMGFNLLIEGFGSKWRLLEAFVQDLQSHDLDVCCIDGFDATASLPNFLRQLLAQLFGHHRGIGSLEALVQAVLEAQAQDSVPLVLVVHNLEALPVAHQAALSTLVAGHGIWLVTSVDHLWAPLAWSSDMLKDFNFCREEVHTMEGYEIELQGKYPEGPPNWVDPFAVEVSSKVSMGLVLKSLTSNHRELVEVMAKNQLEGRKEGISMPDLLVVAEDRMIANNLTKLRRLLNELTDHDIVVQRQGQDGTTVYALVAKEHLLRRLARGEMPGADDAQCEDDEDGSDMDEDCDTTESCVVTLIAAGNSGHVCAALIDGNTHGRVKVQLLTSRPELFKNLNPKVRFPDGQMQEGLLHRVSKNPAELIPNSDIVLWTGPVTSTKEVFEKLQPYFDANRTCIGTIFAQGLVHVSAQRIFGPHVRFFALRNIPWLCRVVKVGEESEITGAKSSIGVITTSNLSETWVKTQLEPLFVVQKSGKWEPVLEVLPDFCPVVFNPANQIIHPARYWAMFRNWSGQPLPKEAEPPEWLYRDMDETAGQVLVVLDEELQALKNAYFRATGAQGCNHVIPLATRLLEQYGDQISDKRGTQKIRDPSTMAKMVGTNKAYSMARTPVLRSIQGVMPHPSHRVVTDDIGWGLCVLVSIAERLEDVGMQTPTTMMRMLIEWHQKIMGKEYLYHGRLRGRDCAELVLLHPGDDLSMVAKGLHSDSLDDWISKADGQVLDSGDSDFWGRPGRGAARPRRCSSDSEAQHQLATLCKDLEGRPLVQEFIPVLQALNQVLHVWTAPEAAFQAARAAVAFLKPYTEEERTLEFLLSSHTHKEKMENCAASMKRALVACQSAGLTEEAELQRWPKALEGLRQKCREVFELHFYAVFLDVKGDKVLLEQLFRWLSAALQLPLASIQRCLARTRPWAEEALQAMARRKQLRMLQRLHERALQQWNREWQEASRPESGKLGVKFWDSSFCHLFKIAWPDFVEAFENFYVGRCPNDLVRQLRAKVDPNGNHQVTRNSWQLLLRDHSRISDIVDILLEEVLSSLPECIYREPPEEEEVIDVDASEWQVCESSKQGPQACGEPLRLGFPSPQSTPQVAKPWVPFAHSTADDDMSIPTQTDVRHPTGAPLHGARDSTRVAWDDFVSDLCASHKPWWMDPEDEASSASFALRESALRAVDSCISCTRRSLIFGVVSGDLGQNRPVLQMPNPAHVDEKPHAVSPSSPREAPADFSTLPALVVAANGSRFSGVTKFGRSSSKRALAPDCPMSEPIASRSHFNVIHDQETDQFYIMDAGSKWGTFVKIGSTVTLSCGDWIRVGGVEFIVRFCGGGCKCQKSHIHYRLHSLKIEEERHKGMWPNPKPKVCFSDTSPSSVSKTGNGGEELSDDDIQAELLTVRKSRGWMSTASRLCSCASATDRPMKMQSGTCIPVAPLELDFISGPRMGEKIVLLDRASV</sequence>
<dbReference type="InterPro" id="IPR008984">
    <property type="entry name" value="SMAD_FHA_dom_sf"/>
</dbReference>
<dbReference type="EMBL" id="CAMXCT010000625">
    <property type="protein sequence ID" value="CAI3981355.1"/>
    <property type="molecule type" value="Genomic_DNA"/>
</dbReference>
<feature type="domain" description="FHA" evidence="2">
    <location>
        <begin position="1505"/>
        <end position="1556"/>
    </location>
</feature>
<dbReference type="Proteomes" id="UP001152797">
    <property type="component" value="Unassembled WGS sequence"/>
</dbReference>
<dbReference type="InterPro" id="IPR056773">
    <property type="entry name" value="WHD_ORC2"/>
</dbReference>
<dbReference type="InterPro" id="IPR056772">
    <property type="entry name" value="RecA-like_ORC2"/>
</dbReference>
<name>A0A9P1BZD5_9DINO</name>
<dbReference type="PANTHER" id="PTHR38015:SF1">
    <property type="entry name" value="OPINE DEHYDROGENASE DOMAIN-CONTAINING PROTEIN"/>
    <property type="match status" value="1"/>
</dbReference>
<dbReference type="Pfam" id="PF24882">
    <property type="entry name" value="WHD_ORC2"/>
    <property type="match status" value="1"/>
</dbReference>
<reference evidence="4" key="2">
    <citation type="submission" date="2024-04" db="EMBL/GenBank/DDBJ databases">
        <authorList>
            <person name="Chen Y."/>
            <person name="Shah S."/>
            <person name="Dougan E. K."/>
            <person name="Thang M."/>
            <person name="Chan C."/>
        </authorList>
    </citation>
    <scope>NUCLEOTIDE SEQUENCE [LARGE SCALE GENOMIC DNA]</scope>
</reference>
<dbReference type="PROSITE" id="PS50006">
    <property type="entry name" value="FHA_DOMAIN"/>
    <property type="match status" value="1"/>
</dbReference>
<dbReference type="Pfam" id="PF02317">
    <property type="entry name" value="Octopine_DH"/>
    <property type="match status" value="1"/>
</dbReference>
<evidence type="ECO:0000313" key="4">
    <source>
        <dbReference type="EMBL" id="CAL1134730.1"/>
    </source>
</evidence>